<name>A0ACD5TMR4_AVESA</name>
<evidence type="ECO:0000313" key="2">
    <source>
        <dbReference type="Proteomes" id="UP001732700"/>
    </source>
</evidence>
<accession>A0ACD5TMR4</accession>
<evidence type="ECO:0000313" key="1">
    <source>
        <dbReference type="EnsemblPlants" id="AVESA.00010b.r2.1CG0084400.1.CDS.1"/>
    </source>
</evidence>
<dbReference type="Proteomes" id="UP001732700">
    <property type="component" value="Chromosome 1C"/>
</dbReference>
<dbReference type="EnsemblPlants" id="AVESA.00010b.r2.1CG0084400.1">
    <property type="protein sequence ID" value="AVESA.00010b.r2.1CG0084400.1.CDS.1"/>
    <property type="gene ID" value="AVESA.00010b.r2.1CG0084400"/>
</dbReference>
<reference evidence="1" key="1">
    <citation type="submission" date="2021-05" db="EMBL/GenBank/DDBJ databases">
        <authorList>
            <person name="Scholz U."/>
            <person name="Mascher M."/>
            <person name="Fiebig A."/>
        </authorList>
    </citation>
    <scope>NUCLEOTIDE SEQUENCE [LARGE SCALE GENOMIC DNA]</scope>
</reference>
<proteinExistence type="predicted"/>
<reference evidence="1" key="2">
    <citation type="submission" date="2025-09" db="UniProtKB">
        <authorList>
            <consortium name="EnsemblPlants"/>
        </authorList>
    </citation>
    <scope>IDENTIFICATION</scope>
</reference>
<keyword evidence="2" id="KW-1185">Reference proteome</keyword>
<protein>
    <submittedName>
        <fullName evidence="1">Uncharacterized protein</fullName>
    </submittedName>
</protein>
<sequence length="233" mass="24097">MVSGSPDSKSGNRIGESRQASSPSKQSPATRAMTAVGAGVVRRAVDRACAGARGARRALTRFAPRPSAFGAAADAEAAAVRAVRNARTFKYHYAALQWGLLLASLAAAGHRASVVFLMAASKVLIVCVGFLGAFPRLALLRRLVAAAFVALVLADLVAAGAVANLMAALAVGVPVIVLHASFRVRDDLEGPSAENGEEEEEEEEAAVVEKKEDGDVEAGPTRRSTAVAPRSPK</sequence>
<organism evidence="1 2">
    <name type="scientific">Avena sativa</name>
    <name type="common">Oat</name>
    <dbReference type="NCBI Taxonomy" id="4498"/>
    <lineage>
        <taxon>Eukaryota</taxon>
        <taxon>Viridiplantae</taxon>
        <taxon>Streptophyta</taxon>
        <taxon>Embryophyta</taxon>
        <taxon>Tracheophyta</taxon>
        <taxon>Spermatophyta</taxon>
        <taxon>Magnoliopsida</taxon>
        <taxon>Liliopsida</taxon>
        <taxon>Poales</taxon>
        <taxon>Poaceae</taxon>
        <taxon>BOP clade</taxon>
        <taxon>Pooideae</taxon>
        <taxon>Poodae</taxon>
        <taxon>Poeae</taxon>
        <taxon>Poeae Chloroplast Group 1 (Aveneae type)</taxon>
        <taxon>Aveninae</taxon>
        <taxon>Avena</taxon>
    </lineage>
</organism>